<dbReference type="RefSeq" id="WP_149110745.1">
    <property type="nucleotide sequence ID" value="NZ_CP042425.1"/>
</dbReference>
<dbReference type="InterPro" id="IPR011486">
    <property type="entry name" value="BBP2"/>
</dbReference>
<dbReference type="AlphaFoldDB" id="A0A5C1A9D8"/>
<protein>
    <recommendedName>
        <fullName evidence="4">Porin</fullName>
    </recommendedName>
</protein>
<gene>
    <name evidence="2" type="ORF">PX52LOC_02916</name>
</gene>
<dbReference type="Pfam" id="PF07642">
    <property type="entry name" value="BBP2"/>
    <property type="match status" value="1"/>
</dbReference>
<feature type="signal peptide" evidence="1">
    <location>
        <begin position="1"/>
        <end position="43"/>
    </location>
</feature>
<feature type="chain" id="PRO_5022763274" description="Porin" evidence="1">
    <location>
        <begin position="44"/>
        <end position="443"/>
    </location>
</feature>
<keyword evidence="3" id="KW-1185">Reference proteome</keyword>
<keyword evidence="1" id="KW-0732">Signal</keyword>
<organism evidence="2 3">
    <name type="scientific">Limnoglobus roseus</name>
    <dbReference type="NCBI Taxonomy" id="2598579"/>
    <lineage>
        <taxon>Bacteria</taxon>
        <taxon>Pseudomonadati</taxon>
        <taxon>Planctomycetota</taxon>
        <taxon>Planctomycetia</taxon>
        <taxon>Gemmatales</taxon>
        <taxon>Gemmataceae</taxon>
        <taxon>Limnoglobus</taxon>
    </lineage>
</organism>
<evidence type="ECO:0000313" key="3">
    <source>
        <dbReference type="Proteomes" id="UP000324974"/>
    </source>
</evidence>
<accession>A0A5C1A9D8</accession>
<evidence type="ECO:0008006" key="4">
    <source>
        <dbReference type="Google" id="ProtNLM"/>
    </source>
</evidence>
<evidence type="ECO:0000313" key="2">
    <source>
        <dbReference type="EMBL" id="QEL15979.1"/>
    </source>
</evidence>
<dbReference type="EMBL" id="CP042425">
    <property type="protein sequence ID" value="QEL15979.1"/>
    <property type="molecule type" value="Genomic_DNA"/>
</dbReference>
<name>A0A5C1A9D8_9BACT</name>
<sequence length="443" mass="48829">MITTMLLGTWLAAGQAPAPMPMPMAPKALPMAVPMAVPMTAPAAAPPAAPAPMAVGTPVAAPAPEAPTAEEPPKEDTKYFVEKLLAGSAFGQRLADNGVKINGWAGMSYTGSTTSRTNLPITFNDQANSFQLNQVWLNVTKGIDTSKKEVQFGYNIATFYGTDYRFTIPRGFLQYQVEDQRNYGFDVVYHYAEIFLPNLGGEGTTLRAGRWGTGIGYEVIDTVNTPFLTKSYNFQYNPFTHTGVQANTQINENLSMYNGAVTGSDVYIDPAARLTYVGGIKYAPKDGKGFISFNTVIGPGRYLGKENFVHFNSFNVTGSYNLTDKLTYVLDATFSYADKFPAGFGNVQDPGTSADWYGFANYFLYKVNDKLSSNFRVELFNDTKGVRTGFEGLYTEMTYGLTYTPKDWMILRPFVRYDYNSRSTPFEGDHHLVTGGIEAILRY</sequence>
<proteinExistence type="predicted"/>
<reference evidence="3" key="1">
    <citation type="submission" date="2019-08" db="EMBL/GenBank/DDBJ databases">
        <title>Limnoglobus roseus gen. nov., sp. nov., a novel freshwater planctomycete with a giant genome from the family Gemmataceae.</title>
        <authorList>
            <person name="Kulichevskaya I.S."/>
            <person name="Naumoff D.G."/>
            <person name="Miroshnikov K."/>
            <person name="Ivanova A."/>
            <person name="Philippov D.A."/>
            <person name="Hakobyan A."/>
            <person name="Rijpstra I.C."/>
            <person name="Sinninghe Damste J.S."/>
            <person name="Liesack W."/>
            <person name="Dedysh S.N."/>
        </authorList>
    </citation>
    <scope>NUCLEOTIDE SEQUENCE [LARGE SCALE GENOMIC DNA]</scope>
    <source>
        <strain evidence="3">PX52</strain>
    </source>
</reference>
<evidence type="ECO:0000256" key="1">
    <source>
        <dbReference type="SAM" id="SignalP"/>
    </source>
</evidence>
<dbReference type="OrthoDB" id="9775763at2"/>
<dbReference type="KEGG" id="lrs:PX52LOC_02916"/>
<dbReference type="Proteomes" id="UP000324974">
    <property type="component" value="Chromosome"/>
</dbReference>